<dbReference type="GO" id="GO:0008137">
    <property type="term" value="F:NADH dehydrogenase (ubiquinone) activity"/>
    <property type="evidence" value="ECO:0007669"/>
    <property type="project" value="InterPro"/>
</dbReference>
<dbReference type="InParanoid" id="A0A423Q0L2"/>
<gene>
    <name evidence="8" type="ORF">SAJA_02415</name>
</gene>
<dbReference type="GO" id="GO:0015990">
    <property type="term" value="P:electron transport coupled proton transport"/>
    <property type="evidence" value="ECO:0007669"/>
    <property type="project" value="TreeGrafter"/>
</dbReference>
<evidence type="ECO:0000256" key="5">
    <source>
        <dbReference type="RuleBase" id="RU000320"/>
    </source>
</evidence>
<dbReference type="Pfam" id="PF00361">
    <property type="entry name" value="Proton_antipo_M"/>
    <property type="match status" value="1"/>
</dbReference>
<comment type="caution">
    <text evidence="8">The sequence shown here is derived from an EMBL/GenBank/DDBJ whole genome shotgun (WGS) entry which is preliminary data.</text>
</comment>
<protein>
    <submittedName>
        <fullName evidence="8">NADH dehydrogenase</fullName>
    </submittedName>
</protein>
<feature type="transmembrane region" description="Helical" evidence="6">
    <location>
        <begin position="590"/>
        <end position="608"/>
    </location>
</feature>
<feature type="transmembrane region" description="Helical" evidence="6">
    <location>
        <begin position="69"/>
        <end position="88"/>
    </location>
</feature>
<feature type="transmembrane region" description="Helical" evidence="6">
    <location>
        <begin position="28"/>
        <end position="48"/>
    </location>
</feature>
<evidence type="ECO:0000256" key="4">
    <source>
        <dbReference type="ARBA" id="ARBA00023136"/>
    </source>
</evidence>
<feature type="transmembrane region" description="Helical" evidence="6">
    <location>
        <begin position="194"/>
        <end position="217"/>
    </location>
</feature>
<keyword evidence="2 5" id="KW-0812">Transmembrane</keyword>
<dbReference type="GO" id="GO:0042773">
    <property type="term" value="P:ATP synthesis coupled electron transport"/>
    <property type="evidence" value="ECO:0007669"/>
    <property type="project" value="InterPro"/>
</dbReference>
<evidence type="ECO:0000256" key="6">
    <source>
        <dbReference type="SAM" id="Phobius"/>
    </source>
</evidence>
<dbReference type="InterPro" id="IPR001750">
    <property type="entry name" value="ND/Mrp_TM"/>
</dbReference>
<evidence type="ECO:0000313" key="9">
    <source>
        <dbReference type="Proteomes" id="UP000285310"/>
    </source>
</evidence>
<feature type="transmembrane region" description="Helical" evidence="6">
    <location>
        <begin position="376"/>
        <end position="403"/>
    </location>
</feature>
<proteinExistence type="predicted"/>
<organism evidence="8 9">
    <name type="scientific">Salinisphaera japonica YTM-1</name>
    <dbReference type="NCBI Taxonomy" id="1209778"/>
    <lineage>
        <taxon>Bacteria</taxon>
        <taxon>Pseudomonadati</taxon>
        <taxon>Pseudomonadota</taxon>
        <taxon>Gammaproteobacteria</taxon>
        <taxon>Salinisphaerales</taxon>
        <taxon>Salinisphaeraceae</taxon>
        <taxon>Salinisphaera</taxon>
    </lineage>
</organism>
<feature type="domain" description="NADH:quinone oxidoreductase/Mrp antiporter transmembrane" evidence="7">
    <location>
        <begin position="117"/>
        <end position="393"/>
    </location>
</feature>
<dbReference type="EMBL" id="AYKG01000004">
    <property type="protein sequence ID" value="ROO31801.1"/>
    <property type="molecule type" value="Genomic_DNA"/>
</dbReference>
<name>A0A423Q0L2_9GAMM</name>
<feature type="transmembrane region" description="Helical" evidence="6">
    <location>
        <begin position="424"/>
        <end position="447"/>
    </location>
</feature>
<feature type="transmembrane region" description="Helical" evidence="6">
    <location>
        <begin position="229"/>
        <end position="247"/>
    </location>
</feature>
<dbReference type="RefSeq" id="WP_123657062.1">
    <property type="nucleotide sequence ID" value="NZ_AYKG01000004.1"/>
</dbReference>
<dbReference type="PANTHER" id="PTHR42829">
    <property type="entry name" value="NADH-UBIQUINONE OXIDOREDUCTASE CHAIN 5"/>
    <property type="match status" value="1"/>
</dbReference>
<keyword evidence="9" id="KW-1185">Reference proteome</keyword>
<dbReference type="GO" id="GO:0012505">
    <property type="term" value="C:endomembrane system"/>
    <property type="evidence" value="ECO:0007669"/>
    <property type="project" value="UniProtKB-SubCell"/>
</dbReference>
<feature type="transmembrane region" description="Helical" evidence="6">
    <location>
        <begin position="253"/>
        <end position="277"/>
    </location>
</feature>
<feature type="transmembrane region" description="Helical" evidence="6">
    <location>
        <begin position="100"/>
        <end position="130"/>
    </location>
</feature>
<feature type="transmembrane region" description="Helical" evidence="6">
    <location>
        <begin position="467"/>
        <end position="487"/>
    </location>
</feature>
<dbReference type="AlphaFoldDB" id="A0A423Q0L2"/>
<comment type="subcellular location">
    <subcellularLocation>
        <location evidence="1">Endomembrane system</location>
        <topology evidence="1">Multi-pass membrane protein</topology>
    </subcellularLocation>
    <subcellularLocation>
        <location evidence="5">Membrane</location>
        <topology evidence="5">Multi-pass membrane protein</topology>
    </subcellularLocation>
</comment>
<evidence type="ECO:0000313" key="8">
    <source>
        <dbReference type="EMBL" id="ROO31801.1"/>
    </source>
</evidence>
<dbReference type="InterPro" id="IPR003945">
    <property type="entry name" value="NU5C-like"/>
</dbReference>
<dbReference type="PRINTS" id="PR01434">
    <property type="entry name" value="NADHDHGNASE5"/>
</dbReference>
<accession>A0A423Q0L2</accession>
<dbReference type="GO" id="GO:0016020">
    <property type="term" value="C:membrane"/>
    <property type="evidence" value="ECO:0007669"/>
    <property type="project" value="UniProtKB-SubCell"/>
</dbReference>
<dbReference type="Gene3D" id="1.20.5.2700">
    <property type="match status" value="1"/>
</dbReference>
<keyword evidence="4 6" id="KW-0472">Membrane</keyword>
<feature type="transmembrane region" description="Helical" evidence="6">
    <location>
        <begin position="346"/>
        <end position="364"/>
    </location>
</feature>
<keyword evidence="3 6" id="KW-1133">Transmembrane helix</keyword>
<feature type="transmembrane region" description="Helical" evidence="6">
    <location>
        <begin position="151"/>
        <end position="174"/>
    </location>
</feature>
<reference evidence="8 9" key="1">
    <citation type="submission" date="2013-10" db="EMBL/GenBank/DDBJ databases">
        <title>Salinisphaera japonica YTM-1 Genome Sequencing.</title>
        <authorList>
            <person name="Lai Q."/>
            <person name="Li C."/>
            <person name="Shao Z."/>
        </authorList>
    </citation>
    <scope>NUCLEOTIDE SEQUENCE [LARGE SCALE GENOMIC DNA]</scope>
    <source>
        <strain evidence="8 9">YTM-1</strain>
    </source>
</reference>
<evidence type="ECO:0000256" key="2">
    <source>
        <dbReference type="ARBA" id="ARBA00022692"/>
    </source>
</evidence>
<dbReference type="OrthoDB" id="9811798at2"/>
<evidence type="ECO:0000256" key="1">
    <source>
        <dbReference type="ARBA" id="ARBA00004127"/>
    </source>
</evidence>
<dbReference type="PANTHER" id="PTHR42829:SF2">
    <property type="entry name" value="NADH-UBIQUINONE OXIDOREDUCTASE CHAIN 5"/>
    <property type="match status" value="1"/>
</dbReference>
<evidence type="ECO:0000256" key="3">
    <source>
        <dbReference type="ARBA" id="ARBA00022989"/>
    </source>
</evidence>
<feature type="transmembrane region" description="Helical" evidence="6">
    <location>
        <begin position="284"/>
        <end position="304"/>
    </location>
</feature>
<dbReference type="GO" id="GO:0003954">
    <property type="term" value="F:NADH dehydrogenase activity"/>
    <property type="evidence" value="ECO:0007669"/>
    <property type="project" value="TreeGrafter"/>
</dbReference>
<sequence length="609" mass="62683">MLWLLALIPILAAPAVFLRAGERRATLGIAAAGVLAATLALAIWAALGGWSGQLAWSGALRLQVGLTDFSAVMAILVPAVALPVVVYATAHEDSQGLKRLIALLLLFVGAMELLVIAADLLTLLIGWELVGACSWALISHRWRDADNPAAGRYAFVATRLGDLGLFLAAMAAFTGTRSFAFAGLGQLDGPLQQLLVFGVLLSAAAKSGQVPFAPWLFRAMAGPTSVSALLHAATMVAAGAYLLIRLHPVLDSAAWFGPVTIGIGLVTALAGGTVALLQPHAKKLLAASTSAQYGLMFVAVGAGYPGVALAHMVSHAAFKALLFLGAGIAGEQAGSFELSRMRFARTLPYVTVLSAAGALALAGVPPLGAAWTKEAVIAAAGHAGPTLAIAVILAGGLSAAYAMRFQYSVFGPGDEAGHSAKPPYRLETVMLALLALACVALGALWLPGVRDALEQGFAASLPAFKRWETIGSLIAVAAGLYAGLLVARRDPALGGDGALAASADWLGLPVAIHRLVVAPTSQLAQYSARFDDHVIDYTVGRIAAAATAIAQTGWHFLERLADGLPEGSARWVALGGEDSRRLQTGLSHHYFALIAIGVVVLTLILLAGS</sequence>
<evidence type="ECO:0000259" key="7">
    <source>
        <dbReference type="Pfam" id="PF00361"/>
    </source>
</evidence>
<dbReference type="Proteomes" id="UP000285310">
    <property type="component" value="Unassembled WGS sequence"/>
</dbReference>